<evidence type="ECO:0000313" key="2">
    <source>
        <dbReference type="Proteomes" id="UP001500665"/>
    </source>
</evidence>
<evidence type="ECO:0008006" key="3">
    <source>
        <dbReference type="Google" id="ProtNLM"/>
    </source>
</evidence>
<protein>
    <recommendedName>
        <fullName evidence="3">Transcriptional regulator</fullName>
    </recommendedName>
</protein>
<organism evidence="1 2">
    <name type="scientific">Actinocorallia libanotica</name>
    <dbReference type="NCBI Taxonomy" id="46162"/>
    <lineage>
        <taxon>Bacteria</taxon>
        <taxon>Bacillati</taxon>
        <taxon>Actinomycetota</taxon>
        <taxon>Actinomycetes</taxon>
        <taxon>Streptosporangiales</taxon>
        <taxon>Thermomonosporaceae</taxon>
        <taxon>Actinocorallia</taxon>
    </lineage>
</organism>
<reference evidence="1 2" key="1">
    <citation type="journal article" date="2019" name="Int. J. Syst. Evol. Microbiol.">
        <title>The Global Catalogue of Microorganisms (GCM) 10K type strain sequencing project: providing services to taxonomists for standard genome sequencing and annotation.</title>
        <authorList>
            <consortium name="The Broad Institute Genomics Platform"/>
            <consortium name="The Broad Institute Genome Sequencing Center for Infectious Disease"/>
            <person name="Wu L."/>
            <person name="Ma J."/>
        </authorList>
    </citation>
    <scope>NUCLEOTIDE SEQUENCE [LARGE SCALE GENOMIC DNA]</scope>
    <source>
        <strain evidence="1 2">JCM 10696</strain>
    </source>
</reference>
<evidence type="ECO:0000313" key="1">
    <source>
        <dbReference type="EMBL" id="GAA0965161.1"/>
    </source>
</evidence>
<name>A0ABN1RVI3_9ACTN</name>
<comment type="caution">
    <text evidence="1">The sequence shown here is derived from an EMBL/GenBank/DDBJ whole genome shotgun (WGS) entry which is preliminary data.</text>
</comment>
<gene>
    <name evidence="1" type="ORF">GCM10009550_64700</name>
</gene>
<keyword evidence="2" id="KW-1185">Reference proteome</keyword>
<dbReference type="Proteomes" id="UP001500665">
    <property type="component" value="Unassembled WGS sequence"/>
</dbReference>
<proteinExistence type="predicted"/>
<dbReference type="EMBL" id="BAAAHH010000037">
    <property type="protein sequence ID" value="GAA0965161.1"/>
    <property type="molecule type" value="Genomic_DNA"/>
</dbReference>
<sequence length="104" mass="11892">MSFEYVRPRTSPADEDVVEQAMAVWDRLTPSEQREVFVTVMQAVAAYGRTKDIDRLVKLTESIDGMVHLERQPGFTEARRAPTRGLGRPGDGVYVDELIRRLRE</sequence>
<accession>A0ABN1RVI3</accession>
<dbReference type="RefSeq" id="WP_344245311.1">
    <property type="nucleotide sequence ID" value="NZ_BAAAHH010000037.1"/>
</dbReference>